<gene>
    <name evidence="1" type="ORF">phi9183_ORF103</name>
</gene>
<dbReference type="EMBL" id="MT939241">
    <property type="protein sequence ID" value="QOC57596.1"/>
    <property type="molecule type" value="Genomic_DNA"/>
</dbReference>
<name>A0A7L7SMM7_9CAUD</name>
<sequence>MENIIVCPNCDFPIDYSINDECPNCGHSILLDETDEEINWELIIDDDKEICM</sequence>
<reference evidence="1 2" key="1">
    <citation type="submission" date="2020-08" db="EMBL/GenBank/DDBJ databases">
        <authorList>
            <person name="Canfield G.S."/>
            <person name="Duerkop B.A."/>
        </authorList>
    </citation>
    <scope>NUCLEOTIDE SEQUENCE [LARGE SCALE GENOMIC DNA]</scope>
</reference>
<protein>
    <submittedName>
        <fullName evidence="1">Uncharacterized protein</fullName>
    </submittedName>
</protein>
<accession>A0A7L7SMM7</accession>
<evidence type="ECO:0000313" key="2">
    <source>
        <dbReference type="Proteomes" id="UP000516647"/>
    </source>
</evidence>
<keyword evidence="2" id="KW-1185">Reference proteome</keyword>
<proteinExistence type="predicted"/>
<organism evidence="1 2">
    <name type="scientific">Enterococcus phage 9183</name>
    <dbReference type="NCBI Taxonomy" id="2763102"/>
    <lineage>
        <taxon>Viruses</taxon>
        <taxon>Duplodnaviria</taxon>
        <taxon>Heunggongvirae</taxon>
        <taxon>Uroviricota</taxon>
        <taxon>Caudoviricetes</taxon>
        <taxon>Andrewesvirinae</taxon>
        <taxon>Denvervirus</taxon>
        <taxon>Denvervirus dv9183</taxon>
    </lineage>
</organism>
<dbReference type="Proteomes" id="UP000516647">
    <property type="component" value="Segment"/>
</dbReference>
<evidence type="ECO:0000313" key="1">
    <source>
        <dbReference type="EMBL" id="QOC57596.1"/>
    </source>
</evidence>